<dbReference type="RefSeq" id="WP_135983351.1">
    <property type="nucleotide sequence ID" value="NZ_JAASQM010000002.1"/>
</dbReference>
<dbReference type="Proteomes" id="UP000309848">
    <property type="component" value="Unassembled WGS sequence"/>
</dbReference>
<dbReference type="AlphaFoldDB" id="A0A4S1WSG5"/>
<dbReference type="EMBL" id="SRXU01000002">
    <property type="protein sequence ID" value="TGX44336.1"/>
    <property type="molecule type" value="Genomic_DNA"/>
</dbReference>
<sequence length="138" mass="15452">MRDIEQISGDVVDVALRLHRDLGPGLLESVYEAILASKLAALGYRVARQLPIDIMFEDLRFEAAFRIDLLVEESLLVEIKSVERLSPAHGKQLLTYLRLTKQPVGLLINFGGATLKEGLRRIVNDYSPSASPRLRVNQ</sequence>
<evidence type="ECO:0000313" key="1">
    <source>
        <dbReference type="EMBL" id="TGX44336.1"/>
    </source>
</evidence>
<protein>
    <submittedName>
        <fullName evidence="1">GxxExxY protein</fullName>
    </submittedName>
</protein>
<dbReference type="Pfam" id="PF13366">
    <property type="entry name" value="PDDEXK_3"/>
    <property type="match status" value="1"/>
</dbReference>
<proteinExistence type="predicted"/>
<dbReference type="InterPro" id="IPR026350">
    <property type="entry name" value="GxxExxY"/>
</dbReference>
<comment type="caution">
    <text evidence="1">The sequence shown here is derived from an EMBL/GenBank/DDBJ whole genome shotgun (WGS) entry which is preliminary data.</text>
</comment>
<dbReference type="OrthoDB" id="9806869at2"/>
<keyword evidence="2" id="KW-1185">Reference proteome</keyword>
<accession>A0A4S1WSG5</accession>
<gene>
    <name evidence="1" type="ORF">E5A74_05920</name>
</gene>
<name>A0A4S1WSG5_9SPHN</name>
<evidence type="ECO:0000313" key="2">
    <source>
        <dbReference type="Proteomes" id="UP000309848"/>
    </source>
</evidence>
<reference evidence="1 2" key="1">
    <citation type="submission" date="2019-04" db="EMBL/GenBank/DDBJ databases">
        <title>Sphingomonas psychrotolerans sp. nov., isolated from soil in the Tianshan Mountains, Xinjiang, China.</title>
        <authorList>
            <person name="Luo Y."/>
            <person name="Sheng H."/>
        </authorList>
    </citation>
    <scope>NUCLEOTIDE SEQUENCE [LARGE SCALE GENOMIC DNA]</scope>
    <source>
        <strain evidence="1 2">KIS18-15</strain>
    </source>
</reference>
<organism evidence="1 2">
    <name type="scientific">Sphingomonas naasensis</name>
    <dbReference type="NCBI Taxonomy" id="1344951"/>
    <lineage>
        <taxon>Bacteria</taxon>
        <taxon>Pseudomonadati</taxon>
        <taxon>Pseudomonadota</taxon>
        <taxon>Alphaproteobacteria</taxon>
        <taxon>Sphingomonadales</taxon>
        <taxon>Sphingomonadaceae</taxon>
        <taxon>Sphingomonas</taxon>
    </lineage>
</organism>
<dbReference type="NCBIfam" id="TIGR04256">
    <property type="entry name" value="GxxExxY"/>
    <property type="match status" value="1"/>
</dbReference>